<dbReference type="Proteomes" id="UP001189429">
    <property type="component" value="Unassembled WGS sequence"/>
</dbReference>
<accession>A0ABN9W9N6</accession>
<proteinExistence type="predicted"/>
<organism evidence="2 3">
    <name type="scientific">Prorocentrum cordatum</name>
    <dbReference type="NCBI Taxonomy" id="2364126"/>
    <lineage>
        <taxon>Eukaryota</taxon>
        <taxon>Sar</taxon>
        <taxon>Alveolata</taxon>
        <taxon>Dinophyceae</taxon>
        <taxon>Prorocentrales</taxon>
        <taxon>Prorocentraceae</taxon>
        <taxon>Prorocentrum</taxon>
    </lineage>
</organism>
<dbReference type="InterPro" id="IPR027417">
    <property type="entry name" value="P-loop_NTPase"/>
</dbReference>
<reference evidence="2" key="1">
    <citation type="submission" date="2023-10" db="EMBL/GenBank/DDBJ databases">
        <authorList>
            <person name="Chen Y."/>
            <person name="Shah S."/>
            <person name="Dougan E. K."/>
            <person name="Thang M."/>
            <person name="Chan C."/>
        </authorList>
    </citation>
    <scope>NUCLEOTIDE SEQUENCE [LARGE SCALE GENOMIC DNA]</scope>
</reference>
<sequence>MLMSTLKEYEVDRNQKNLTLVFCGTKRMCDQQERSLQRANFRIAAIHGDKDQRQRDEALDNFRNGKITILVATDVAARGLDVKKSLLRPFEKHL</sequence>
<keyword evidence="3" id="KW-1185">Reference proteome</keyword>
<dbReference type="EMBL" id="CAUYUJ010018180">
    <property type="protein sequence ID" value="CAK0881389.1"/>
    <property type="molecule type" value="Genomic_DNA"/>
</dbReference>
<evidence type="ECO:0000259" key="1">
    <source>
        <dbReference type="PROSITE" id="PS51194"/>
    </source>
</evidence>
<dbReference type="SUPFAM" id="SSF52540">
    <property type="entry name" value="P-loop containing nucleoside triphosphate hydrolases"/>
    <property type="match status" value="1"/>
</dbReference>
<evidence type="ECO:0000313" key="2">
    <source>
        <dbReference type="EMBL" id="CAK0881389.1"/>
    </source>
</evidence>
<dbReference type="Gene3D" id="3.40.50.300">
    <property type="entry name" value="P-loop containing nucleotide triphosphate hydrolases"/>
    <property type="match status" value="1"/>
</dbReference>
<dbReference type="PROSITE" id="PS51194">
    <property type="entry name" value="HELICASE_CTER"/>
    <property type="match status" value="1"/>
</dbReference>
<name>A0ABN9W9N6_9DINO</name>
<feature type="domain" description="Helicase C-terminal" evidence="1">
    <location>
        <begin position="10"/>
        <end position="94"/>
    </location>
</feature>
<comment type="caution">
    <text evidence="2">The sequence shown here is derived from an EMBL/GenBank/DDBJ whole genome shotgun (WGS) entry which is preliminary data.</text>
</comment>
<dbReference type="Pfam" id="PF00271">
    <property type="entry name" value="Helicase_C"/>
    <property type="match status" value="1"/>
</dbReference>
<evidence type="ECO:0000313" key="3">
    <source>
        <dbReference type="Proteomes" id="UP001189429"/>
    </source>
</evidence>
<dbReference type="PANTHER" id="PTHR47958">
    <property type="entry name" value="ATP-DEPENDENT RNA HELICASE DBP3"/>
    <property type="match status" value="1"/>
</dbReference>
<gene>
    <name evidence="2" type="ORF">PCOR1329_LOCUS64240</name>
</gene>
<protein>
    <recommendedName>
        <fullName evidence="1">Helicase C-terminal domain-containing protein</fullName>
    </recommendedName>
</protein>
<dbReference type="SMART" id="SM00490">
    <property type="entry name" value="HELICc"/>
    <property type="match status" value="1"/>
</dbReference>
<dbReference type="CDD" id="cd18787">
    <property type="entry name" value="SF2_C_DEAD"/>
    <property type="match status" value="1"/>
</dbReference>
<dbReference type="InterPro" id="IPR001650">
    <property type="entry name" value="Helicase_C-like"/>
</dbReference>